<sequence length="332" mass="33778">MAQFESVPVPDAQAADATALALGSTPLGVSLGTVNAPAVWLSACQGEVPAHAPRRPRLVVFVGENGIATRQRDGVGLSAFAPEATAQQAQQLADGLSPAAVLAGRLGVGLRTVDCPPAAAIDVENACTPEGLEEALALGARAADEEIDAGTDFLIPGDLGVGSTTVAAVVMARLTGTEPVVIVGPGSGITDEAWKTKVAVLRDALFRTRNLSDPLEILQVSGGPTLAALTGFIGRAAARRTPLLIDSPLLTVAAVLAERLAPGTRRWIYAANTSREPAHTLALQDLGLTPLLNTLTTTGQGLGSLFAYQLLAASLELVADEVAAVQAAADPA</sequence>
<proteinExistence type="predicted"/>
<protein>
    <submittedName>
        <fullName evidence="1">Nicotinate-nucleotide--dimethylbenzimidazole phosphoribosyltransferase</fullName>
    </submittedName>
</protein>
<dbReference type="Pfam" id="PF02277">
    <property type="entry name" value="DBI_PRT"/>
    <property type="match status" value="1"/>
</dbReference>
<keyword evidence="1" id="KW-0328">Glycosyltransferase</keyword>
<name>A0A540RAT6_9CORY</name>
<dbReference type="STRING" id="1686286.GCA_900092335_02313"/>
<dbReference type="GeneID" id="79853467"/>
<dbReference type="PANTHER" id="PTHR43463">
    <property type="entry name" value="NICOTINATE-NUCLEOTIDE--DIMETHYLBENZIMIDAZOLE PHOSPHORIBOSYLTRANSFERASE"/>
    <property type="match status" value="1"/>
</dbReference>
<dbReference type="AlphaFoldDB" id="A0A540RAT6"/>
<reference evidence="1 2" key="1">
    <citation type="submission" date="2019-06" db="EMBL/GenBank/DDBJ databases">
        <title>Draft genome of C. phoceense Strain 272.</title>
        <authorList>
            <person name="Pacheco L.G.C."/>
            <person name="Barberis C.M."/>
            <person name="Almuzara M.N."/>
            <person name="Traglia G.M."/>
            <person name="Santos C.S."/>
            <person name="Rocha D.J.P.G."/>
            <person name="Aguiar E.R.G.R."/>
            <person name="Vay C.A."/>
        </authorList>
    </citation>
    <scope>NUCLEOTIDE SEQUENCE [LARGE SCALE GENOMIC DNA]</scope>
    <source>
        <strain evidence="1 2">272</strain>
    </source>
</reference>
<organism evidence="1 2">
    <name type="scientific">Corynebacterium phoceense</name>
    <dbReference type="NCBI Taxonomy" id="1686286"/>
    <lineage>
        <taxon>Bacteria</taxon>
        <taxon>Bacillati</taxon>
        <taxon>Actinomycetota</taxon>
        <taxon>Actinomycetes</taxon>
        <taxon>Mycobacteriales</taxon>
        <taxon>Corynebacteriaceae</taxon>
        <taxon>Corynebacterium</taxon>
    </lineage>
</organism>
<keyword evidence="1" id="KW-0808">Transferase</keyword>
<keyword evidence="2" id="KW-1185">Reference proteome</keyword>
<comment type="caution">
    <text evidence="1">The sequence shown here is derived from an EMBL/GenBank/DDBJ whole genome shotgun (WGS) entry which is preliminary data.</text>
</comment>
<dbReference type="SUPFAM" id="SSF52733">
    <property type="entry name" value="Nicotinate mononucleotide:5,6-dimethylbenzimidazole phosphoribosyltransferase (CobT)"/>
    <property type="match status" value="1"/>
</dbReference>
<evidence type="ECO:0000313" key="2">
    <source>
        <dbReference type="Proteomes" id="UP000318080"/>
    </source>
</evidence>
<dbReference type="RefSeq" id="WP_068801931.1">
    <property type="nucleotide sequence ID" value="NZ_JADPQA010000003.1"/>
</dbReference>
<gene>
    <name evidence="1" type="ORF">EJK80_01130</name>
</gene>
<dbReference type="PANTHER" id="PTHR43463:SF1">
    <property type="entry name" value="NICOTINATE-NUCLEOTIDE--DIMETHYLBENZIMIDAZOLE PHOSPHORIBOSYLTRANSFERASE"/>
    <property type="match status" value="1"/>
</dbReference>
<accession>A0A540RAT6</accession>
<dbReference type="Proteomes" id="UP000318080">
    <property type="component" value="Unassembled WGS sequence"/>
</dbReference>
<dbReference type="Gene3D" id="3.40.50.10210">
    <property type="match status" value="1"/>
</dbReference>
<dbReference type="InterPro" id="IPR003200">
    <property type="entry name" value="Nict_dMeBzImd_PRibTrfase"/>
</dbReference>
<dbReference type="CDD" id="cd02439">
    <property type="entry name" value="DMB-PRT_CobT"/>
    <property type="match status" value="1"/>
</dbReference>
<dbReference type="EMBL" id="VHIR01000001">
    <property type="protein sequence ID" value="TQE44707.1"/>
    <property type="molecule type" value="Genomic_DNA"/>
</dbReference>
<evidence type="ECO:0000313" key="1">
    <source>
        <dbReference type="EMBL" id="TQE44707.1"/>
    </source>
</evidence>
<dbReference type="GO" id="GO:0008939">
    <property type="term" value="F:nicotinate-nucleotide-dimethylbenzimidazole phosphoribosyltransferase activity"/>
    <property type="evidence" value="ECO:0007669"/>
    <property type="project" value="InterPro"/>
</dbReference>
<dbReference type="InterPro" id="IPR036087">
    <property type="entry name" value="Nict_dMeBzImd_PRibTrfase_sf"/>
</dbReference>